<name>A0A6L2K041_TANCI</name>
<comment type="caution">
    <text evidence="6">The sequence shown here is derived from an EMBL/GenBank/DDBJ whole genome shotgun (WGS) entry which is preliminary data.</text>
</comment>
<feature type="compositionally biased region" description="Basic and acidic residues" evidence="4">
    <location>
        <begin position="633"/>
        <end position="649"/>
    </location>
</feature>
<organism evidence="6">
    <name type="scientific">Tanacetum cinerariifolium</name>
    <name type="common">Dalmatian daisy</name>
    <name type="synonym">Chrysanthemum cinerariifolium</name>
    <dbReference type="NCBI Taxonomy" id="118510"/>
    <lineage>
        <taxon>Eukaryota</taxon>
        <taxon>Viridiplantae</taxon>
        <taxon>Streptophyta</taxon>
        <taxon>Embryophyta</taxon>
        <taxon>Tracheophyta</taxon>
        <taxon>Spermatophyta</taxon>
        <taxon>Magnoliopsida</taxon>
        <taxon>eudicotyledons</taxon>
        <taxon>Gunneridae</taxon>
        <taxon>Pentapetalae</taxon>
        <taxon>asterids</taxon>
        <taxon>campanulids</taxon>
        <taxon>Asterales</taxon>
        <taxon>Asteraceae</taxon>
        <taxon>Asteroideae</taxon>
        <taxon>Anthemideae</taxon>
        <taxon>Anthemidinae</taxon>
        <taxon>Tanacetum</taxon>
    </lineage>
</organism>
<keyword evidence="2" id="KW-0863">Zinc-finger</keyword>
<dbReference type="InterPro" id="IPR025724">
    <property type="entry name" value="GAG-pre-integrase_dom"/>
</dbReference>
<feature type="region of interest" description="Disordered" evidence="4">
    <location>
        <begin position="612"/>
        <end position="671"/>
    </location>
</feature>
<feature type="compositionally biased region" description="Low complexity" evidence="4">
    <location>
        <begin position="1219"/>
        <end position="1228"/>
    </location>
</feature>
<dbReference type="SUPFAM" id="SSF56672">
    <property type="entry name" value="DNA/RNA polymerases"/>
    <property type="match status" value="1"/>
</dbReference>
<dbReference type="InterPro" id="IPR043502">
    <property type="entry name" value="DNA/RNA_pol_sf"/>
</dbReference>
<evidence type="ECO:0000313" key="6">
    <source>
        <dbReference type="EMBL" id="GEU42666.1"/>
    </source>
</evidence>
<evidence type="ECO:0000256" key="1">
    <source>
        <dbReference type="ARBA" id="ARBA00022750"/>
    </source>
</evidence>
<dbReference type="PROSITE" id="PS50158">
    <property type="entry name" value="ZF_CCHC"/>
    <property type="match status" value="1"/>
</dbReference>
<dbReference type="SUPFAM" id="SSF57756">
    <property type="entry name" value="Retrovirus zinc finger-like domains"/>
    <property type="match status" value="1"/>
</dbReference>
<dbReference type="Pfam" id="PF07727">
    <property type="entry name" value="RVT_2"/>
    <property type="match status" value="2"/>
</dbReference>
<sequence length="1590" mass="180746">MTDYSLWERNKKDLEEQSIDDLFNSLKIYEAEVKSSSSACTSTQNIAFVSSQTTDSTNEQVSAVASVSAASAKIPVFALPNVDTLSNARTRRNLGEKGPTSIGFDMSKVECYNCHRKGHFARECRSPKKTRRNVAAEPQRRNVLVETSTSNALVSQCDGVGSYDWSFQAEKEPTNYALMAFTSSRLESIEARLLVYQQNKIVFEEDIKLLKLEVQLRDNALVVLRQNFEKAEQERDDLKLKLEKFQTSSKNLSHLLASQTNDKTRLGYNTQVFTSFMFDCDEMFTFETNESLHASPKYDRYHSGEGLSAPIIEDWVSDSEDNFEAELSQNAPIVLTKSKLVLITAARPITVVVPKTHVTRPRPAKSVVTKPHSPPRRHINRSQSPNPRNFFPKVTAAKAPRVNAVKGNWGNPHHALKDKGVINSRCSRHITGNMSYLSDFKEINGRYVAFGGNPKGLNISGKGKIRTGKLDFNDVYFVKELKFNLFSVSQMCDKKNNVLFIDTECIVLSPEFKLPDENQVLLRVPRENNMYNVDLKNILPSRDLTCLFAKATLDESNLWHRRLGYINFKTMNKLVKGEDNVQQYVLFPIWSSGFKNPQNTDGDAAFEVKEPEFEGRKPESEVHVSPSSIAQTKKHDDKTKREAKGKSPVDTKTFSAVGPSNTAVSPTHGKSLYIDPSQYPDDPNMPKLEDINYSDDEEDVDAEADFTNLEINITVSPIPTTRVHKDHHVTQIIGDLSSATQTRSMTRVVKDQAGLSQINNDDFHTCMFACFLSQEEPNRVHQALKDPSWIEAMQEELLQFKINKKDERGIVVRNKAQIVAQGHTQEEGIDYEEVFDPLGRIEAIRLFLAYTSFIGFMVYQMDVKSAFLYGTIEEEVYVCQPSGFEDPDYPDKVYKVVKRGKIDQILFIKRKKGDILRVQIYVDDIIFGSTNKNLCIALEKLMKDKFQMSSMGELTCFLGLQVKQKSDGIFISQDKYVTEILRKFGLTDKKLASTLIDTEKPLLKDPDDENVDVHTYRSLIGSLMYLTSSRPDIMFADDAESIDCLPNEIFTELSRMGYEKPFTKLTFYKAFFSPQWKFLIHTILQCMSAKRTSWNKFSSSLALVVICLSTCRKFNFSKYIFDSLVRNVDSSTKFYMYPQILQLMIRVQVGNLSSHSINYSSPTLTQKVFANTRRVGKGFSGVDTPLFEGMIVAQQADDVADEGATEVDVDVVPAATDEPSIPSPTSTTQPPPPSQELPSTSQKLERRNKLKVSKLRRLKKVGTTQRVDTSEDTVMDVSKQREITANMDADENVTLKDVAAVAKEVAVEKAVEIKENADPPELKEVMEVVTTAKLMTKVVTAAAATITVADTPITAATLTTAPRMSYDDIRLIFEKYFNSNVDFLEKTKEQMEEEDNRALKRASESQAEKATKTEKLDEEVEELKKHLQIVLNDEDDVYTEAIPLARKVLVVDHEIYTENNKPYYKIIRADGSPQLFLSFLSLLRNFDREDLEVLWRIVKERFTFSKPKNFSDDFLLTTLIYMFEKPDVQAQVWKNQKSVHGIAKRRYRLTRFTLDQMLNNVRLKVEEESEVSMELLRFVRQQQQEGFRPE</sequence>
<proteinExistence type="predicted"/>
<dbReference type="EMBL" id="BKCJ010001601">
    <property type="protein sequence ID" value="GEU42666.1"/>
    <property type="molecule type" value="Genomic_DNA"/>
</dbReference>
<dbReference type="Pfam" id="PF13976">
    <property type="entry name" value="gag_pre-integrs"/>
    <property type="match status" value="1"/>
</dbReference>
<keyword evidence="2" id="KW-0479">Metal-binding</keyword>
<keyword evidence="2" id="KW-0862">Zinc</keyword>
<gene>
    <name evidence="6" type="ORF">Tci_014644</name>
</gene>
<feature type="region of interest" description="Disordered" evidence="4">
    <location>
        <begin position="1215"/>
        <end position="1247"/>
    </location>
</feature>
<feature type="domain" description="CCHC-type" evidence="5">
    <location>
        <begin position="111"/>
        <end position="126"/>
    </location>
</feature>
<feature type="compositionally biased region" description="Polar residues" evidence="4">
    <location>
        <begin position="650"/>
        <end position="665"/>
    </location>
</feature>
<evidence type="ECO:0000256" key="2">
    <source>
        <dbReference type="PROSITE-ProRule" id="PRU00047"/>
    </source>
</evidence>
<evidence type="ECO:0000256" key="4">
    <source>
        <dbReference type="SAM" id="MobiDB-lite"/>
    </source>
</evidence>
<keyword evidence="3" id="KW-0175">Coiled coil</keyword>
<feature type="coiled-coil region" evidence="3">
    <location>
        <begin position="1381"/>
        <end position="1433"/>
    </location>
</feature>
<dbReference type="InterPro" id="IPR036875">
    <property type="entry name" value="Znf_CCHC_sf"/>
</dbReference>
<dbReference type="InterPro" id="IPR013103">
    <property type="entry name" value="RVT_2"/>
</dbReference>
<keyword evidence="1" id="KW-0645">Protease</keyword>
<feature type="region of interest" description="Disordered" evidence="4">
    <location>
        <begin position="360"/>
        <end position="390"/>
    </location>
</feature>
<keyword evidence="1" id="KW-0378">Hydrolase</keyword>
<keyword evidence="1" id="KW-0064">Aspartyl protease</keyword>
<dbReference type="Pfam" id="PF22936">
    <property type="entry name" value="Pol_BBD"/>
    <property type="match status" value="1"/>
</dbReference>
<dbReference type="GO" id="GO:0003676">
    <property type="term" value="F:nucleic acid binding"/>
    <property type="evidence" value="ECO:0007669"/>
    <property type="project" value="InterPro"/>
</dbReference>
<dbReference type="GO" id="GO:0004190">
    <property type="term" value="F:aspartic-type endopeptidase activity"/>
    <property type="evidence" value="ECO:0007669"/>
    <property type="project" value="UniProtKB-KW"/>
</dbReference>
<accession>A0A6L2K041</accession>
<feature type="coiled-coil region" evidence="3">
    <location>
        <begin position="221"/>
        <end position="248"/>
    </location>
</feature>
<reference evidence="6" key="1">
    <citation type="journal article" date="2019" name="Sci. Rep.">
        <title>Draft genome of Tanacetum cinerariifolium, the natural source of mosquito coil.</title>
        <authorList>
            <person name="Yamashiro T."/>
            <person name="Shiraishi A."/>
            <person name="Satake H."/>
            <person name="Nakayama K."/>
        </authorList>
    </citation>
    <scope>NUCLEOTIDE SEQUENCE</scope>
</reference>
<dbReference type="Gene3D" id="4.10.60.10">
    <property type="entry name" value="Zinc finger, CCHC-type"/>
    <property type="match status" value="1"/>
</dbReference>
<dbReference type="SMART" id="SM00343">
    <property type="entry name" value="ZnF_C2HC"/>
    <property type="match status" value="1"/>
</dbReference>
<dbReference type="InterPro" id="IPR054722">
    <property type="entry name" value="PolX-like_BBD"/>
</dbReference>
<feature type="compositionally biased region" description="Basic and acidic residues" evidence="4">
    <location>
        <begin position="612"/>
        <end position="622"/>
    </location>
</feature>
<evidence type="ECO:0000259" key="5">
    <source>
        <dbReference type="PROSITE" id="PS50158"/>
    </source>
</evidence>
<dbReference type="GO" id="GO:0008270">
    <property type="term" value="F:zinc ion binding"/>
    <property type="evidence" value="ECO:0007669"/>
    <property type="project" value="UniProtKB-KW"/>
</dbReference>
<protein>
    <recommendedName>
        <fullName evidence="5">CCHC-type domain-containing protein</fullName>
    </recommendedName>
</protein>
<dbReference type="InterPro" id="IPR001878">
    <property type="entry name" value="Znf_CCHC"/>
</dbReference>
<evidence type="ECO:0000256" key="3">
    <source>
        <dbReference type="SAM" id="Coils"/>
    </source>
</evidence>